<reference evidence="2" key="1">
    <citation type="submission" date="2020-07" db="EMBL/GenBank/DDBJ databases">
        <title>Unique genomic features of the anaerobic methanotrophic archaea.</title>
        <authorList>
            <person name="Chadwick G.L."/>
            <person name="Skennerton C.T."/>
            <person name="Laso-Perez R."/>
            <person name="Leu A.O."/>
            <person name="Speth D.R."/>
            <person name="Yu H."/>
            <person name="Morgan-Lang C."/>
            <person name="Hatzenpichler R."/>
            <person name="Goudeau D."/>
            <person name="Malmstrom R."/>
            <person name="Brazelton W.J."/>
            <person name="Woyke T."/>
            <person name="Hallam S.J."/>
            <person name="Tyson G.W."/>
            <person name="Wegener G."/>
            <person name="Boetius A."/>
            <person name="Orphan V."/>
        </authorList>
    </citation>
    <scope>NUCLEOTIDE SEQUENCE</scope>
</reference>
<gene>
    <name evidence="2" type="ORF">MCFLDGBP_00021</name>
</gene>
<keyword evidence="1" id="KW-0472">Membrane</keyword>
<evidence type="ECO:0000313" key="2">
    <source>
        <dbReference type="EMBL" id="QNT35773.1"/>
    </source>
</evidence>
<proteinExistence type="predicted"/>
<evidence type="ECO:0008006" key="3">
    <source>
        <dbReference type="Google" id="ProtNLM"/>
    </source>
</evidence>
<name>A0A7H1KPA9_9EURY</name>
<dbReference type="AlphaFoldDB" id="A0A7H1KPA9"/>
<keyword evidence="1" id="KW-0812">Transmembrane</keyword>
<dbReference type="EMBL" id="MT776531">
    <property type="protein sequence ID" value="QNT35773.1"/>
    <property type="molecule type" value="Genomic_DNA"/>
</dbReference>
<feature type="transmembrane region" description="Helical" evidence="1">
    <location>
        <begin position="12"/>
        <end position="32"/>
    </location>
</feature>
<accession>A0A7H1KPA9</accession>
<sequence>MKKEAIGTNGIFAILVLALTFTFTVFIAIGSAEVTELKVNPEVVIQGDNVSLSGRAVPNETVWITSSFDISLPVSDGKYSAEFEDILFPPGEKKFSVTAENIEDIRVSLGPLFFFPEVEYPLDGPREATNGTATIAISVPFTMRGITVSLSGEKDVKVYGNAAEDAEFVNLSIDMSIKVIADTNGDLKLDVNTGGVPLGEFVITAGAINKTVKIVSTKPVFDTGSPEYPYPSMCGTHNGTLTPNQTITVSKLYTYSCPGTCGHTERVTIRNDMGGVIVEANWTGYDGDWRNITFDAVTLVAGEIYNYSFCTGSYPQIIHERTANVTGGTITCAQFTDANGKVYIDWIPAIILLNKP</sequence>
<evidence type="ECO:0000256" key="1">
    <source>
        <dbReference type="SAM" id="Phobius"/>
    </source>
</evidence>
<organism evidence="2">
    <name type="scientific">uncultured Methanosarcinales archaeon</name>
    <dbReference type="NCBI Taxonomy" id="183757"/>
    <lineage>
        <taxon>Archaea</taxon>
        <taxon>Methanobacteriati</taxon>
        <taxon>Methanobacteriota</taxon>
        <taxon>Stenosarchaea group</taxon>
        <taxon>Methanomicrobia</taxon>
        <taxon>Methanosarcinales</taxon>
        <taxon>environmental samples</taxon>
    </lineage>
</organism>
<protein>
    <recommendedName>
        <fullName evidence="3">IPT/TIG domain-containing protein</fullName>
    </recommendedName>
</protein>
<keyword evidence="1" id="KW-1133">Transmembrane helix</keyword>